<organism evidence="1 2">
    <name type="scientific">Hymenobacter jejuensis</name>
    <dbReference type="NCBI Taxonomy" id="2502781"/>
    <lineage>
        <taxon>Bacteria</taxon>
        <taxon>Pseudomonadati</taxon>
        <taxon>Bacteroidota</taxon>
        <taxon>Cytophagia</taxon>
        <taxon>Cytophagales</taxon>
        <taxon>Hymenobacteraceae</taxon>
        <taxon>Hymenobacter</taxon>
    </lineage>
</organism>
<reference evidence="1 2" key="1">
    <citation type="submission" date="2019-06" db="EMBL/GenBank/DDBJ databases">
        <authorList>
            <person name="Srinivasan S."/>
        </authorList>
    </citation>
    <scope>NUCLEOTIDE SEQUENCE [LARGE SCALE GENOMIC DNA]</scope>
    <source>
        <strain evidence="1 2">17J68-5</strain>
    </source>
</reference>
<proteinExistence type="predicted"/>
<evidence type="ECO:0000313" key="2">
    <source>
        <dbReference type="Proteomes" id="UP000305398"/>
    </source>
</evidence>
<keyword evidence="2" id="KW-1185">Reference proteome</keyword>
<dbReference type="AlphaFoldDB" id="A0A5B7ZVK2"/>
<protein>
    <submittedName>
        <fullName evidence="1">Uncharacterized protein</fullName>
    </submittedName>
</protein>
<evidence type="ECO:0000313" key="1">
    <source>
        <dbReference type="EMBL" id="QDA59020.1"/>
    </source>
</evidence>
<dbReference type="KEGG" id="hyj:FHG12_02390"/>
<gene>
    <name evidence="1" type="ORF">FHG12_02390</name>
</gene>
<dbReference type="RefSeq" id="WP_139514095.1">
    <property type="nucleotide sequence ID" value="NZ_CP040896.1"/>
</dbReference>
<accession>A0A5B7ZVK2</accession>
<dbReference type="Proteomes" id="UP000305398">
    <property type="component" value="Chromosome"/>
</dbReference>
<dbReference type="OrthoDB" id="9852909at2"/>
<name>A0A5B7ZVK2_9BACT</name>
<sequence length="119" mass="14168">MASFYLAFIDGQWQRFSRLPARKAIPPAQHQIKWELEGWEGYCIDEQKRMWRKPHTNRQGRNKGWKRILPIEKSAGYQGFDLWRDGKRYYYSVIQLRRLLRRSPGYGPLSPAPSTEARA</sequence>
<dbReference type="EMBL" id="CP040896">
    <property type="protein sequence ID" value="QDA59020.1"/>
    <property type="molecule type" value="Genomic_DNA"/>
</dbReference>